<dbReference type="InterPro" id="IPR011611">
    <property type="entry name" value="PfkB_dom"/>
</dbReference>
<organism evidence="5 6">
    <name type="scientific">Candidatus Weimeria bifida</name>
    <dbReference type="NCBI Taxonomy" id="2599074"/>
    <lineage>
        <taxon>Bacteria</taxon>
        <taxon>Bacillati</taxon>
        <taxon>Bacillota</taxon>
        <taxon>Clostridia</taxon>
        <taxon>Lachnospirales</taxon>
        <taxon>Lachnospiraceae</taxon>
        <taxon>Candidatus Weimeria</taxon>
    </lineage>
</organism>
<proteinExistence type="inferred from homology"/>
<keyword evidence="6" id="KW-1185">Reference proteome</keyword>
<feature type="domain" description="Carbohydrate kinase PfkB" evidence="4">
    <location>
        <begin position="31"/>
        <end position="351"/>
    </location>
</feature>
<protein>
    <submittedName>
        <fullName evidence="5">Carbohydrate kinase family protein</fullName>
    </submittedName>
</protein>
<dbReference type="SUPFAM" id="SSF53613">
    <property type="entry name" value="Ribokinase-like"/>
    <property type="match status" value="1"/>
</dbReference>
<dbReference type="PANTHER" id="PTHR43085:SF57">
    <property type="entry name" value="CARBOHYDRATE KINASE PFKB DOMAIN-CONTAINING PROTEIN"/>
    <property type="match status" value="1"/>
</dbReference>
<name>A0A6N7J0Q8_9FIRM</name>
<comment type="caution">
    <text evidence="5">The sequence shown here is derived from an EMBL/GenBank/DDBJ whole genome shotgun (WGS) entry which is preliminary data.</text>
</comment>
<gene>
    <name evidence="5" type="ORF">FRC54_06620</name>
</gene>
<evidence type="ECO:0000256" key="3">
    <source>
        <dbReference type="ARBA" id="ARBA00022777"/>
    </source>
</evidence>
<dbReference type="InterPro" id="IPR050306">
    <property type="entry name" value="PfkB_Carbo_kinase"/>
</dbReference>
<dbReference type="Gene3D" id="3.40.1190.20">
    <property type="match status" value="1"/>
</dbReference>
<evidence type="ECO:0000256" key="1">
    <source>
        <dbReference type="ARBA" id="ARBA00010688"/>
    </source>
</evidence>
<dbReference type="PANTHER" id="PTHR43085">
    <property type="entry name" value="HEXOKINASE FAMILY MEMBER"/>
    <property type="match status" value="1"/>
</dbReference>
<sequence>MGKKVIAAGHICLDITPGFPDRKVTDAAQIFQPGKLIEVGNADVHTGGSVANTGLAMKILGADVRLMGKIGNDAFGDMVMAILKKYDADRGMIRTDESGTSYSVVLAVPGIDRMFLHNPGANDIFHAGDVPQEALDDTALFHFGYPPLMASMYQNGGEELTALFKRVHDAGVATSLDLAAVDSSSEAGKQDWKGILERTLPYVDIFVPSIEELCFMLDRDRFDSWQKRAAGRDITTILDPETDIRPIADQCMNMGVKILMLKCGAPGMYCCCADEDTLSRIPSVLGIDAREWSGFTRFERSYVPDRILSGTGAGDTSIAAFLTAVLNGYSPEDCLHLAAAEGASCITEYDALSGIRPLDELKERIDSGWKKA</sequence>
<evidence type="ECO:0000313" key="5">
    <source>
        <dbReference type="EMBL" id="MQN01581.1"/>
    </source>
</evidence>
<dbReference type="AlphaFoldDB" id="A0A6N7J0Q8"/>
<dbReference type="Proteomes" id="UP000460257">
    <property type="component" value="Unassembled WGS sequence"/>
</dbReference>
<keyword evidence="3 5" id="KW-0418">Kinase</keyword>
<evidence type="ECO:0000313" key="6">
    <source>
        <dbReference type="Proteomes" id="UP000460257"/>
    </source>
</evidence>
<dbReference type="EMBL" id="VOGC01000006">
    <property type="protein sequence ID" value="MQN01581.1"/>
    <property type="molecule type" value="Genomic_DNA"/>
</dbReference>
<dbReference type="GO" id="GO:0016301">
    <property type="term" value="F:kinase activity"/>
    <property type="evidence" value="ECO:0007669"/>
    <property type="project" value="UniProtKB-KW"/>
</dbReference>
<evidence type="ECO:0000259" key="4">
    <source>
        <dbReference type="Pfam" id="PF00294"/>
    </source>
</evidence>
<keyword evidence="2" id="KW-0808">Transferase</keyword>
<dbReference type="InterPro" id="IPR029056">
    <property type="entry name" value="Ribokinase-like"/>
</dbReference>
<comment type="similarity">
    <text evidence="1">Belongs to the carbohydrate kinase PfkB family.</text>
</comment>
<accession>A0A6N7J0Q8</accession>
<evidence type="ECO:0000256" key="2">
    <source>
        <dbReference type="ARBA" id="ARBA00022679"/>
    </source>
</evidence>
<dbReference type="Pfam" id="PF00294">
    <property type="entry name" value="PfkB"/>
    <property type="match status" value="1"/>
</dbReference>
<reference evidence="5" key="1">
    <citation type="journal article" date="2020" name="Appl. Environ. Microbiol.">
        <title>Medium-Chain Fatty Acid Synthesis by 'Candidatus Weimeria bifida' gen. nov., sp. nov., and 'Candidatus Pseudoramibacter fermentans' sp. nov.</title>
        <authorList>
            <person name="Scarborough M.J."/>
            <person name="Myers K.S."/>
            <person name="Donohue T.J."/>
            <person name="Noguera D.R."/>
        </authorList>
    </citation>
    <scope>NUCLEOTIDE SEQUENCE</scope>
    <source>
        <strain evidence="5">LCO1.1</strain>
    </source>
</reference>